<dbReference type="PANTHER" id="PTHR47197:SF3">
    <property type="entry name" value="DIHYDRO-HEME D1 DEHYDROGENASE"/>
    <property type="match status" value="1"/>
</dbReference>
<name>A0A1X0DIB8_9MYCO</name>
<organism evidence="3 4">
    <name type="scientific">Mycolicibacterium insubricum</name>
    <dbReference type="NCBI Taxonomy" id="444597"/>
    <lineage>
        <taxon>Bacteria</taxon>
        <taxon>Bacillati</taxon>
        <taxon>Actinomycetota</taxon>
        <taxon>Actinomycetes</taxon>
        <taxon>Mycobacteriales</taxon>
        <taxon>Mycobacteriaceae</taxon>
        <taxon>Mycolicibacterium</taxon>
    </lineage>
</organism>
<reference evidence="3 4" key="1">
    <citation type="submission" date="2016-12" db="EMBL/GenBank/DDBJ databases">
        <title>The new phylogeny of genus Mycobacterium.</title>
        <authorList>
            <person name="Tortoli E."/>
            <person name="Trovato A."/>
            <person name="Cirillo D.M."/>
        </authorList>
    </citation>
    <scope>NUCLEOTIDE SEQUENCE [LARGE SCALE GENOMIC DNA]</scope>
    <source>
        <strain evidence="3 4">DSM 45130</strain>
    </source>
</reference>
<gene>
    <name evidence="3" type="ORF">BST26_05840</name>
</gene>
<feature type="signal peptide" evidence="2">
    <location>
        <begin position="1"/>
        <end position="28"/>
    </location>
</feature>
<evidence type="ECO:0000256" key="1">
    <source>
        <dbReference type="SAM" id="MobiDB-lite"/>
    </source>
</evidence>
<feature type="compositionally biased region" description="Pro residues" evidence="1">
    <location>
        <begin position="359"/>
        <end position="369"/>
    </location>
</feature>
<dbReference type="Pfam" id="PF21783">
    <property type="entry name" value="YNCE"/>
    <property type="match status" value="1"/>
</dbReference>
<dbReference type="PANTHER" id="PTHR47197">
    <property type="entry name" value="PROTEIN NIRF"/>
    <property type="match status" value="1"/>
</dbReference>
<dbReference type="InterPro" id="IPR011964">
    <property type="entry name" value="YVTN_b-propeller_repeat"/>
</dbReference>
<protein>
    <submittedName>
        <fullName evidence="3">Uncharacterized protein</fullName>
    </submittedName>
</protein>
<dbReference type="NCBIfam" id="TIGR02276">
    <property type="entry name" value="beta_rpt_yvtn"/>
    <property type="match status" value="1"/>
</dbReference>
<dbReference type="Gene3D" id="2.130.10.10">
    <property type="entry name" value="YVTN repeat-like/Quinoprotein amine dehydrogenase"/>
    <property type="match status" value="2"/>
</dbReference>
<evidence type="ECO:0000313" key="4">
    <source>
        <dbReference type="Proteomes" id="UP000192801"/>
    </source>
</evidence>
<keyword evidence="4" id="KW-1185">Reference proteome</keyword>
<dbReference type="OrthoDB" id="9774579at2"/>
<dbReference type="SUPFAM" id="SSF50974">
    <property type="entry name" value="Nitrous oxide reductase, N-terminal domain"/>
    <property type="match status" value="1"/>
</dbReference>
<dbReference type="AlphaFoldDB" id="A0A1X0DIB8"/>
<keyword evidence="2" id="KW-0732">Signal</keyword>
<dbReference type="InterPro" id="IPR051200">
    <property type="entry name" value="Host-pathogen_enzymatic-act"/>
</dbReference>
<dbReference type="InterPro" id="IPR048433">
    <property type="entry name" value="YNCE-like_beta-prop"/>
</dbReference>
<dbReference type="InterPro" id="IPR015943">
    <property type="entry name" value="WD40/YVTN_repeat-like_dom_sf"/>
</dbReference>
<sequence length="369" mass="37014">MATARFLTAATLSVACLSLGACSGRQNAAPSAPPAAAATGSVWVADEGADSLSVIDAATHSIAMTMTGINAPHNVQAVRDGAVVYATSGADMVVAIDPMTYRVTATAPTGSHPAHVIEAPNGKVYVTNAGDGTVSVYQGQGLIPAGEITLGGMPHGMRPASGGSVIVVANMTAGALDLIDPATDRAVGAVPVGTSPVQVAVSADGRYAYTGITDPPRVVKVDLSQRKVLEAAAVPTPAVQLYLTPDEKTIVSADQGSRDKPGRTLSVIDTAAMTTRSTVPTGSGPHGVAIDTTGHFAWVTNSYDNTVSAIDLTSLSVSATIPVAAAPNGISYSPRPPAPAAAATTTLDIPAHTTAAPQESPPNPHSGHH</sequence>
<comment type="caution">
    <text evidence="3">The sequence shown here is derived from an EMBL/GenBank/DDBJ whole genome shotgun (WGS) entry which is preliminary data.</text>
</comment>
<feature type="region of interest" description="Disordered" evidence="1">
    <location>
        <begin position="326"/>
        <end position="369"/>
    </location>
</feature>
<evidence type="ECO:0000313" key="3">
    <source>
        <dbReference type="EMBL" id="ORA72153.1"/>
    </source>
</evidence>
<dbReference type="RefSeq" id="WP_083029826.1">
    <property type="nucleotide sequence ID" value="NZ_AP022618.1"/>
</dbReference>
<dbReference type="PROSITE" id="PS51257">
    <property type="entry name" value="PROKAR_LIPOPROTEIN"/>
    <property type="match status" value="1"/>
</dbReference>
<dbReference type="STRING" id="444597.BST26_05840"/>
<accession>A0A1X0DIB8</accession>
<dbReference type="Proteomes" id="UP000192801">
    <property type="component" value="Unassembled WGS sequence"/>
</dbReference>
<evidence type="ECO:0000256" key="2">
    <source>
        <dbReference type="SAM" id="SignalP"/>
    </source>
</evidence>
<dbReference type="InterPro" id="IPR011045">
    <property type="entry name" value="N2O_reductase_N"/>
</dbReference>
<feature type="chain" id="PRO_5043982992" evidence="2">
    <location>
        <begin position="29"/>
        <end position="369"/>
    </location>
</feature>
<dbReference type="EMBL" id="MVHS01000009">
    <property type="protein sequence ID" value="ORA72153.1"/>
    <property type="molecule type" value="Genomic_DNA"/>
</dbReference>
<proteinExistence type="predicted"/>